<dbReference type="Pfam" id="PF01535">
    <property type="entry name" value="PPR"/>
    <property type="match status" value="4"/>
</dbReference>
<evidence type="ECO:0000256" key="5">
    <source>
        <dbReference type="ARBA" id="ARBA00023128"/>
    </source>
</evidence>
<dbReference type="PANTHER" id="PTHR45717">
    <property type="entry name" value="OS12G0527900 PROTEIN"/>
    <property type="match status" value="1"/>
</dbReference>
<gene>
    <name evidence="7" type="ORF">MtrunA17_Chr1g0194521</name>
</gene>
<dbReference type="SUPFAM" id="SSF48452">
    <property type="entry name" value="TPR-like"/>
    <property type="match status" value="1"/>
</dbReference>
<dbReference type="InterPro" id="IPR011990">
    <property type="entry name" value="TPR-like_helical_dom_sf"/>
</dbReference>
<dbReference type="Gramene" id="rna5010">
    <property type="protein sequence ID" value="RHN81020.1"/>
    <property type="gene ID" value="gene5010"/>
</dbReference>
<dbReference type="OMA" id="LFLEHYM"/>
<reference evidence="7" key="1">
    <citation type="journal article" date="2018" name="Nat. Plants">
        <title>Whole-genome landscape of Medicago truncatula symbiotic genes.</title>
        <authorList>
            <person name="Pecrix Y."/>
            <person name="Gamas P."/>
            <person name="Carrere S."/>
        </authorList>
    </citation>
    <scope>NUCLEOTIDE SEQUENCE</scope>
    <source>
        <tissue evidence="7">Leaves</tissue>
    </source>
</reference>
<feature type="repeat" description="PPR" evidence="6">
    <location>
        <begin position="189"/>
        <end position="223"/>
    </location>
</feature>
<proteinExistence type="inferred from homology"/>
<dbReference type="Proteomes" id="UP000265566">
    <property type="component" value="Chromosome 1"/>
</dbReference>
<comment type="similarity">
    <text evidence="2">Belongs to the PPR family. P subfamily.</text>
</comment>
<dbReference type="FunFam" id="1.25.40.10:FF:000385">
    <property type="entry name" value="Pentatricopeptide repeat-containing protein mitochondrial"/>
    <property type="match status" value="1"/>
</dbReference>
<evidence type="ECO:0000256" key="6">
    <source>
        <dbReference type="PROSITE-ProRule" id="PRU00708"/>
    </source>
</evidence>
<dbReference type="PANTHER" id="PTHR45717:SF8">
    <property type="entry name" value="OS01G0301000 PROTEIN"/>
    <property type="match status" value="1"/>
</dbReference>
<comment type="caution">
    <text evidence="7">The sequence shown here is derived from an EMBL/GenBank/DDBJ whole genome shotgun (WGS) entry which is preliminary data.</text>
</comment>
<dbReference type="AlphaFoldDB" id="A0A396JRT9"/>
<dbReference type="GO" id="GO:0003729">
    <property type="term" value="F:mRNA binding"/>
    <property type="evidence" value="ECO:0007669"/>
    <property type="project" value="UniProtKB-ARBA"/>
</dbReference>
<dbReference type="InterPro" id="IPR002885">
    <property type="entry name" value="PPR_rpt"/>
</dbReference>
<accession>A0A396JRT9</accession>
<comment type="subcellular location">
    <subcellularLocation>
        <location evidence="1">Mitochondrion</location>
    </subcellularLocation>
</comment>
<keyword evidence="5" id="KW-0496">Mitochondrion</keyword>
<keyword evidence="4" id="KW-0809">Transit peptide</keyword>
<protein>
    <submittedName>
        <fullName evidence="7">Putative tetratricopeptide-like helical domain-containing protein</fullName>
    </submittedName>
</protein>
<dbReference type="NCBIfam" id="TIGR00756">
    <property type="entry name" value="PPR"/>
    <property type="match status" value="2"/>
</dbReference>
<dbReference type="EMBL" id="PSQE01000001">
    <property type="protein sequence ID" value="RHN81020.1"/>
    <property type="molecule type" value="Genomic_DNA"/>
</dbReference>
<evidence type="ECO:0000313" key="7">
    <source>
        <dbReference type="EMBL" id="RHN81020.1"/>
    </source>
</evidence>
<evidence type="ECO:0000256" key="2">
    <source>
        <dbReference type="ARBA" id="ARBA00007626"/>
    </source>
</evidence>
<sequence length="539" mass="62832">MKSNSLTLTIHFFFYRLPVNSSERQHNARIRVLINPNKTLQETTSRQNPWRRFDHRDSEMNYSRLISGGGRLLRRLCTAATAAELPNKKANLYRRLADLEKTGGTVSQTLNQYIIEGKALGKDELERCVQELRKYRRFHHAFEIMEWMMMRQINFSWDNYAVYLDLVSKVKGVVEAENHFNSFPPPAKNKYTYGSLLNCYCKELMLDKALSHFDKMDEFGYLTSLSFTNLMSMYMRLSQPSKVPQLVNVMKERKIRMTEFTYILWMNSCAALNDLGEVERVYEEMKREDEDKIDWKTYSNLAAIYIKAGFFEKAELMLKKVEGVMKPRQRETYHFLLSLYAGTGNVKEVYRVWGTLKKITPVTNRSYLIMLSNLRRLNDMEGIIKLFKEWESRHVSYDSRLVGVAVQAYLSQNMDKEAVLVFEEALKSCRGPFFRIREMFMASLLEKGQLDGAMSHLEAALSEASDYKYQPSPQVVSAFLKYYEEETDLDGVDELSKILRSHNFDESYIKTCITASESSPGIHTVLKEDSYVNQAHENL</sequence>
<organism evidence="7">
    <name type="scientific">Medicago truncatula</name>
    <name type="common">Barrel medic</name>
    <name type="synonym">Medicago tribuloides</name>
    <dbReference type="NCBI Taxonomy" id="3880"/>
    <lineage>
        <taxon>Eukaryota</taxon>
        <taxon>Viridiplantae</taxon>
        <taxon>Streptophyta</taxon>
        <taxon>Embryophyta</taxon>
        <taxon>Tracheophyta</taxon>
        <taxon>Spermatophyta</taxon>
        <taxon>Magnoliopsida</taxon>
        <taxon>eudicotyledons</taxon>
        <taxon>Gunneridae</taxon>
        <taxon>Pentapetalae</taxon>
        <taxon>rosids</taxon>
        <taxon>fabids</taxon>
        <taxon>Fabales</taxon>
        <taxon>Fabaceae</taxon>
        <taxon>Papilionoideae</taxon>
        <taxon>50 kb inversion clade</taxon>
        <taxon>NPAAA clade</taxon>
        <taxon>Hologalegina</taxon>
        <taxon>IRL clade</taxon>
        <taxon>Trifolieae</taxon>
        <taxon>Medicago</taxon>
    </lineage>
</organism>
<dbReference type="GO" id="GO:0005739">
    <property type="term" value="C:mitochondrion"/>
    <property type="evidence" value="ECO:0007669"/>
    <property type="project" value="UniProtKB-SubCell"/>
</dbReference>
<dbReference type="PROSITE" id="PS51375">
    <property type="entry name" value="PPR"/>
    <property type="match status" value="1"/>
</dbReference>
<evidence type="ECO:0000256" key="4">
    <source>
        <dbReference type="ARBA" id="ARBA00022946"/>
    </source>
</evidence>
<name>A0A396JRT9_MEDTR</name>
<evidence type="ECO:0000256" key="3">
    <source>
        <dbReference type="ARBA" id="ARBA00022737"/>
    </source>
</evidence>
<keyword evidence="3" id="KW-0677">Repeat</keyword>
<dbReference type="Gene3D" id="1.25.40.10">
    <property type="entry name" value="Tetratricopeptide repeat domain"/>
    <property type="match status" value="2"/>
</dbReference>
<evidence type="ECO:0000256" key="1">
    <source>
        <dbReference type="ARBA" id="ARBA00004173"/>
    </source>
</evidence>